<comment type="caution">
    <text evidence="8">The sequence shown here is derived from an EMBL/GenBank/DDBJ whole genome shotgun (WGS) entry which is preliminary data.</text>
</comment>
<evidence type="ECO:0000256" key="4">
    <source>
        <dbReference type="ARBA" id="ARBA00023037"/>
    </source>
</evidence>
<proteinExistence type="inferred from homology"/>
<evidence type="ECO:0000256" key="7">
    <source>
        <dbReference type="ARBA" id="ARBA00023180"/>
    </source>
</evidence>
<dbReference type="GO" id="GO:0016020">
    <property type="term" value="C:membrane"/>
    <property type="evidence" value="ECO:0007669"/>
    <property type="project" value="UniProtKB-SubCell"/>
</dbReference>
<evidence type="ECO:0000313" key="8">
    <source>
        <dbReference type="EMBL" id="CAB4007344.1"/>
    </source>
</evidence>
<dbReference type="SUPFAM" id="SSF53300">
    <property type="entry name" value="vWA-like"/>
    <property type="match status" value="1"/>
</dbReference>
<keyword evidence="9" id="KW-1185">Reference proteome</keyword>
<comment type="subcellular location">
    <subcellularLocation>
        <location evidence="1">Membrane</location>
        <topology evidence="1">Single-pass type I membrane protein</topology>
    </subcellularLocation>
</comment>
<dbReference type="GO" id="GO:0007229">
    <property type="term" value="P:integrin-mediated signaling pathway"/>
    <property type="evidence" value="ECO:0007669"/>
    <property type="project" value="UniProtKB-KW"/>
</dbReference>
<sequence length="90" mass="10444">MDLDIFWTVRRRDAQKVRFDGFVQDYPTVHQVYQKLKESDIQPIFAISGNESTILAYQAIVSNWDDISATLEELDGDSSKIIDLIQRSYD</sequence>
<dbReference type="PRINTS" id="PR01186">
    <property type="entry name" value="INTEGRINB"/>
</dbReference>
<dbReference type="Proteomes" id="UP001152795">
    <property type="component" value="Unassembled WGS sequence"/>
</dbReference>
<keyword evidence="7" id="KW-0325">Glycoprotein</keyword>
<evidence type="ECO:0000313" key="9">
    <source>
        <dbReference type="Proteomes" id="UP001152795"/>
    </source>
</evidence>
<feature type="non-terminal residue" evidence="8">
    <location>
        <position position="1"/>
    </location>
</feature>
<keyword evidence="5" id="KW-0472">Membrane</keyword>
<keyword evidence="3" id="KW-0812">Transmembrane</keyword>
<gene>
    <name evidence="8" type="ORF">PACLA_8A067367</name>
</gene>
<evidence type="ECO:0000256" key="2">
    <source>
        <dbReference type="ARBA" id="ARBA00007449"/>
    </source>
</evidence>
<organism evidence="8 9">
    <name type="scientific">Paramuricea clavata</name>
    <name type="common">Red gorgonian</name>
    <name type="synonym">Violescent sea-whip</name>
    <dbReference type="NCBI Taxonomy" id="317549"/>
    <lineage>
        <taxon>Eukaryota</taxon>
        <taxon>Metazoa</taxon>
        <taxon>Cnidaria</taxon>
        <taxon>Anthozoa</taxon>
        <taxon>Octocorallia</taxon>
        <taxon>Malacalcyonacea</taxon>
        <taxon>Plexauridae</taxon>
        <taxon>Paramuricea</taxon>
    </lineage>
</organism>
<dbReference type="EMBL" id="CACRXK020005771">
    <property type="protein sequence ID" value="CAB4007344.1"/>
    <property type="molecule type" value="Genomic_DNA"/>
</dbReference>
<dbReference type="OrthoDB" id="5956021at2759"/>
<reference evidence="8" key="1">
    <citation type="submission" date="2020-04" db="EMBL/GenBank/DDBJ databases">
        <authorList>
            <person name="Alioto T."/>
            <person name="Alioto T."/>
            <person name="Gomez Garrido J."/>
        </authorList>
    </citation>
    <scope>NUCLEOTIDE SEQUENCE</scope>
    <source>
        <strain evidence="8">A484AB</strain>
    </source>
</reference>
<evidence type="ECO:0000256" key="6">
    <source>
        <dbReference type="ARBA" id="ARBA00023157"/>
    </source>
</evidence>
<dbReference type="InterPro" id="IPR015812">
    <property type="entry name" value="Integrin_bsu"/>
</dbReference>
<dbReference type="Pfam" id="PF00362">
    <property type="entry name" value="Integrin_beta"/>
    <property type="match status" value="1"/>
</dbReference>
<dbReference type="Gene3D" id="3.40.50.410">
    <property type="entry name" value="von Willebrand factor, type A domain"/>
    <property type="match status" value="1"/>
</dbReference>
<comment type="similarity">
    <text evidence="2">Belongs to the integrin beta chain family.</text>
</comment>
<dbReference type="InterPro" id="IPR036465">
    <property type="entry name" value="vWFA_dom_sf"/>
</dbReference>
<keyword evidence="4" id="KW-0401">Integrin</keyword>
<name>A0A7D9EEK1_PARCT</name>
<dbReference type="AlphaFoldDB" id="A0A7D9EEK1"/>
<keyword evidence="6" id="KW-1015">Disulfide bond</keyword>
<evidence type="ECO:0000256" key="5">
    <source>
        <dbReference type="ARBA" id="ARBA00023136"/>
    </source>
</evidence>
<accession>A0A7D9EEK1</accession>
<evidence type="ECO:0000256" key="1">
    <source>
        <dbReference type="ARBA" id="ARBA00004479"/>
    </source>
</evidence>
<evidence type="ECO:0000256" key="3">
    <source>
        <dbReference type="ARBA" id="ARBA00022692"/>
    </source>
</evidence>
<protein>
    <submittedName>
        <fullName evidence="8">Uncharacterized protein</fullName>
    </submittedName>
</protein>
<dbReference type="InterPro" id="IPR002369">
    <property type="entry name" value="Integrin_bsu_VWA"/>
</dbReference>